<keyword evidence="3" id="KW-0238">DNA-binding</keyword>
<dbReference type="Gene3D" id="1.10.10.10">
    <property type="entry name" value="Winged helix-like DNA-binding domain superfamily/Winged helix DNA-binding domain"/>
    <property type="match status" value="1"/>
</dbReference>
<keyword evidence="2" id="KW-0805">Transcription regulation</keyword>
<dbReference type="Proteomes" id="UP000000657">
    <property type="component" value="Chromosome"/>
</dbReference>
<dbReference type="EMBL" id="CT573213">
    <property type="protein sequence ID" value="CAJ61713.1"/>
    <property type="molecule type" value="Genomic_DNA"/>
</dbReference>
<evidence type="ECO:0000256" key="4">
    <source>
        <dbReference type="ARBA" id="ARBA00023163"/>
    </source>
</evidence>
<dbReference type="PRINTS" id="PR00039">
    <property type="entry name" value="HTHLYSR"/>
</dbReference>
<dbReference type="KEGG" id="fal:FRAAL3069"/>
<gene>
    <name evidence="6" type="ordered locus">FRAAL3069</name>
</gene>
<dbReference type="GO" id="GO:0003677">
    <property type="term" value="F:DNA binding"/>
    <property type="evidence" value="ECO:0007669"/>
    <property type="project" value="UniProtKB-KW"/>
</dbReference>
<organism evidence="6 7">
    <name type="scientific">Frankia alni (strain DSM 45986 / CECT 9034 / ACN14a)</name>
    <dbReference type="NCBI Taxonomy" id="326424"/>
    <lineage>
        <taxon>Bacteria</taxon>
        <taxon>Bacillati</taxon>
        <taxon>Actinomycetota</taxon>
        <taxon>Actinomycetes</taxon>
        <taxon>Frankiales</taxon>
        <taxon>Frankiaceae</taxon>
        <taxon>Frankia</taxon>
    </lineage>
</organism>
<dbReference type="InterPro" id="IPR000847">
    <property type="entry name" value="LysR_HTH_N"/>
</dbReference>
<dbReference type="InterPro" id="IPR036388">
    <property type="entry name" value="WH-like_DNA-bd_sf"/>
</dbReference>
<dbReference type="InterPro" id="IPR036390">
    <property type="entry name" value="WH_DNA-bd_sf"/>
</dbReference>
<dbReference type="InterPro" id="IPR005119">
    <property type="entry name" value="LysR_subst-bd"/>
</dbReference>
<dbReference type="HOGENOM" id="CLU_039613_6_4_11"/>
<dbReference type="PANTHER" id="PTHR30346">
    <property type="entry name" value="TRANSCRIPTIONAL DUAL REGULATOR HCAR-RELATED"/>
    <property type="match status" value="1"/>
</dbReference>
<evidence type="ECO:0000256" key="1">
    <source>
        <dbReference type="ARBA" id="ARBA00009437"/>
    </source>
</evidence>
<dbReference type="FunFam" id="1.10.10.10:FF:000001">
    <property type="entry name" value="LysR family transcriptional regulator"/>
    <property type="match status" value="1"/>
</dbReference>
<dbReference type="Pfam" id="PF00126">
    <property type="entry name" value="HTH_1"/>
    <property type="match status" value="1"/>
</dbReference>
<reference evidence="6 7" key="1">
    <citation type="journal article" date="2007" name="Genome Res.">
        <title>Genome characteristics of facultatively symbiotic Frankia sp. strains reflect host range and host plant biogeography.</title>
        <authorList>
            <person name="Normand P."/>
            <person name="Lapierre P."/>
            <person name="Tisa L.S."/>
            <person name="Gogarten J.P."/>
            <person name="Alloisio N."/>
            <person name="Bagnarol E."/>
            <person name="Bassi C.A."/>
            <person name="Berry A.M."/>
            <person name="Bickhart D.M."/>
            <person name="Choisne N."/>
            <person name="Couloux A."/>
            <person name="Cournoyer B."/>
            <person name="Cruveiller S."/>
            <person name="Daubin V."/>
            <person name="Demange N."/>
            <person name="Francino M.P."/>
            <person name="Goltsman E."/>
            <person name="Huang Y."/>
            <person name="Kopp O.R."/>
            <person name="Labarre L."/>
            <person name="Lapidus A."/>
            <person name="Lavire C."/>
            <person name="Marechal J."/>
            <person name="Martinez M."/>
            <person name="Mastronunzio J.E."/>
            <person name="Mullin B.C."/>
            <person name="Niemann J."/>
            <person name="Pujic P."/>
            <person name="Rawnsley T."/>
            <person name="Rouy Z."/>
            <person name="Schenowitz C."/>
            <person name="Sellstedt A."/>
            <person name="Tavares F."/>
            <person name="Tomkins J.P."/>
            <person name="Vallenet D."/>
            <person name="Valverde C."/>
            <person name="Wall L.G."/>
            <person name="Wang Y."/>
            <person name="Medigue C."/>
            <person name="Benson D.R."/>
        </authorList>
    </citation>
    <scope>NUCLEOTIDE SEQUENCE [LARGE SCALE GENOMIC DNA]</scope>
    <source>
        <strain evidence="7">DSM 45986 / CECT 9034 / ACN14a</strain>
    </source>
</reference>
<dbReference type="Pfam" id="PF03466">
    <property type="entry name" value="LysR_substrate"/>
    <property type="match status" value="1"/>
</dbReference>
<dbReference type="OrthoDB" id="3461417at2"/>
<keyword evidence="7" id="KW-1185">Reference proteome</keyword>
<feature type="domain" description="HTH lysR-type" evidence="5">
    <location>
        <begin position="8"/>
        <end position="65"/>
    </location>
</feature>
<evidence type="ECO:0000313" key="7">
    <source>
        <dbReference type="Proteomes" id="UP000000657"/>
    </source>
</evidence>
<evidence type="ECO:0000313" key="6">
    <source>
        <dbReference type="EMBL" id="CAJ61713.1"/>
    </source>
</evidence>
<proteinExistence type="inferred from homology"/>
<dbReference type="GO" id="GO:0003700">
    <property type="term" value="F:DNA-binding transcription factor activity"/>
    <property type="evidence" value="ECO:0007669"/>
    <property type="project" value="InterPro"/>
</dbReference>
<keyword evidence="4" id="KW-0804">Transcription</keyword>
<evidence type="ECO:0000259" key="5">
    <source>
        <dbReference type="PROSITE" id="PS50931"/>
    </source>
</evidence>
<dbReference type="GO" id="GO:0032993">
    <property type="term" value="C:protein-DNA complex"/>
    <property type="evidence" value="ECO:0007669"/>
    <property type="project" value="TreeGrafter"/>
</dbReference>
<dbReference type="eggNOG" id="COG0583">
    <property type="taxonomic scope" value="Bacteria"/>
</dbReference>
<dbReference type="CDD" id="cd08414">
    <property type="entry name" value="PBP2_LTTR_aromatics_like"/>
    <property type="match status" value="1"/>
</dbReference>
<sequence>MLTGAMAVELHHLRHFVAVAEDLNFSRAARRLCIAQPALSQSIKRLEVSLGLELFVRSRTNVELTPAGHAFLVETKATLLQVERAELTARRVASGEQGSLRLGYVTPAVFEILPAIIRSFSRESPDVEVIFEELPVEDQIDKLRGGDIDLGIIMGRRELPPEVHLHLIGHVDVAAAVPSTWPLARREQIRLKDLRHQPLIMVPRERHPDIYDDFMAACRRLGFSPTVAHRTSNPMTTLSLVAGGMGIGLVAGASTSFWVRDVTIVPIVDSPGDPIARSMFAAWIPRAQNPALERLLSSVMALPPATRPQRHET</sequence>
<dbReference type="Gene3D" id="3.40.190.10">
    <property type="entry name" value="Periplasmic binding protein-like II"/>
    <property type="match status" value="2"/>
</dbReference>
<dbReference type="STRING" id="326424.FRAAL3069"/>
<dbReference type="PANTHER" id="PTHR30346:SF28">
    <property type="entry name" value="HTH-TYPE TRANSCRIPTIONAL REGULATOR CYNR"/>
    <property type="match status" value="1"/>
</dbReference>
<evidence type="ECO:0000256" key="3">
    <source>
        <dbReference type="ARBA" id="ARBA00023125"/>
    </source>
</evidence>
<accession>Q0RL92</accession>
<dbReference type="AlphaFoldDB" id="Q0RL92"/>
<dbReference type="SUPFAM" id="SSF46785">
    <property type="entry name" value="Winged helix' DNA-binding domain"/>
    <property type="match status" value="1"/>
</dbReference>
<dbReference type="SUPFAM" id="SSF53850">
    <property type="entry name" value="Periplasmic binding protein-like II"/>
    <property type="match status" value="1"/>
</dbReference>
<dbReference type="PROSITE" id="PS50931">
    <property type="entry name" value="HTH_LYSR"/>
    <property type="match status" value="1"/>
</dbReference>
<protein>
    <recommendedName>
        <fullName evidence="5">HTH lysR-type domain-containing protein</fullName>
    </recommendedName>
</protein>
<name>Q0RL92_FRAAA</name>
<evidence type="ECO:0000256" key="2">
    <source>
        <dbReference type="ARBA" id="ARBA00023015"/>
    </source>
</evidence>
<comment type="similarity">
    <text evidence="1">Belongs to the LysR transcriptional regulatory family.</text>
</comment>